<dbReference type="AlphaFoldDB" id="A0A1I3RA65"/>
<proteinExistence type="predicted"/>
<dbReference type="EMBL" id="FORR01000009">
    <property type="protein sequence ID" value="SFJ43208.1"/>
    <property type="molecule type" value="Genomic_DNA"/>
</dbReference>
<name>A0A1I3RA65_9BACL</name>
<dbReference type="OrthoDB" id="3004827at2"/>
<reference evidence="1 2" key="1">
    <citation type="submission" date="2016-10" db="EMBL/GenBank/DDBJ databases">
        <authorList>
            <person name="de Groot N.N."/>
        </authorList>
    </citation>
    <scope>NUCLEOTIDE SEQUENCE [LARGE SCALE GENOMIC DNA]</scope>
    <source>
        <strain evidence="1 2">DSM 44778</strain>
    </source>
</reference>
<sequence length="94" mass="10600">MSDNDKLDLILQKLNTMQSDIDHLKANMVTREEVQAAKESAASVDDKAEAGYVVLKSLLDGMENRLRNEFNNVYERIELMDDKIGHGFEQIGGD</sequence>
<evidence type="ECO:0000313" key="1">
    <source>
        <dbReference type="EMBL" id="SFJ43208.1"/>
    </source>
</evidence>
<keyword evidence="2" id="KW-1185">Reference proteome</keyword>
<dbReference type="RefSeq" id="WP_093230210.1">
    <property type="nucleotide sequence ID" value="NZ_FORR01000009.1"/>
</dbReference>
<gene>
    <name evidence="1" type="ORF">SAMN05421852_109100</name>
</gene>
<organism evidence="1 2">
    <name type="scientific">Thermoflavimicrobium dichotomicum</name>
    <dbReference type="NCBI Taxonomy" id="46223"/>
    <lineage>
        <taxon>Bacteria</taxon>
        <taxon>Bacillati</taxon>
        <taxon>Bacillota</taxon>
        <taxon>Bacilli</taxon>
        <taxon>Bacillales</taxon>
        <taxon>Thermoactinomycetaceae</taxon>
        <taxon>Thermoflavimicrobium</taxon>
    </lineage>
</organism>
<evidence type="ECO:0000313" key="2">
    <source>
        <dbReference type="Proteomes" id="UP000199545"/>
    </source>
</evidence>
<dbReference type="Proteomes" id="UP000199545">
    <property type="component" value="Unassembled WGS sequence"/>
</dbReference>
<protein>
    <submittedName>
        <fullName evidence="1">Uncharacterized protein</fullName>
    </submittedName>
</protein>
<accession>A0A1I3RA65</accession>